<dbReference type="AlphaFoldDB" id="A0A7G9ZBB1"/>
<accession>A0A7G9ZBB1</accession>
<dbReference type="EC" id="1.1.1.103" evidence="4"/>
<dbReference type="Pfam" id="PF08240">
    <property type="entry name" value="ADH_N"/>
    <property type="match status" value="1"/>
</dbReference>
<dbReference type="GO" id="GO:0008743">
    <property type="term" value="F:L-threonine 3-dehydrogenase activity"/>
    <property type="evidence" value="ECO:0007669"/>
    <property type="project" value="UniProtKB-EC"/>
</dbReference>
<dbReference type="InterPro" id="IPR013149">
    <property type="entry name" value="ADH-like_C"/>
</dbReference>
<dbReference type="InterPro" id="IPR011032">
    <property type="entry name" value="GroES-like_sf"/>
</dbReference>
<keyword evidence="1 4" id="KW-0560">Oxidoreductase</keyword>
<dbReference type="CDD" id="cd08235">
    <property type="entry name" value="iditol_2_DH_like"/>
    <property type="match status" value="1"/>
</dbReference>
<evidence type="ECO:0000256" key="1">
    <source>
        <dbReference type="ARBA" id="ARBA00023002"/>
    </source>
</evidence>
<dbReference type="SUPFAM" id="SSF51735">
    <property type="entry name" value="NAD(P)-binding Rossmann-fold domains"/>
    <property type="match status" value="1"/>
</dbReference>
<dbReference type="PANTHER" id="PTHR43401:SF2">
    <property type="entry name" value="L-THREONINE 3-DEHYDROGENASE"/>
    <property type="match status" value="1"/>
</dbReference>
<dbReference type="Pfam" id="PF00107">
    <property type="entry name" value="ADH_zinc_N"/>
    <property type="match status" value="1"/>
</dbReference>
<dbReference type="Gene3D" id="3.40.50.720">
    <property type="entry name" value="NAD(P)-binding Rossmann-like Domain"/>
    <property type="match status" value="1"/>
</dbReference>
<protein>
    <submittedName>
        <fullName evidence="4">L-threonine 3-dehydrogenase</fullName>
        <ecNumber evidence="4">1.1.1.103</ecNumber>
    </submittedName>
</protein>
<organism evidence="4">
    <name type="scientific">Candidatus Methanophaga sp. ANME-1 ERB7</name>
    <dbReference type="NCBI Taxonomy" id="2759913"/>
    <lineage>
        <taxon>Archaea</taxon>
        <taxon>Methanobacteriati</taxon>
        <taxon>Methanobacteriota</taxon>
        <taxon>Stenosarchaea group</taxon>
        <taxon>Methanomicrobia</taxon>
        <taxon>Candidatus Methanophagales</taxon>
        <taxon>Candidatus Methanophagaceae</taxon>
        <taxon>Candidatus Methanophaga</taxon>
    </lineage>
</organism>
<reference evidence="4" key="1">
    <citation type="submission" date="2020-06" db="EMBL/GenBank/DDBJ databases">
        <title>Unique genomic features of the anaerobic methanotrophic archaea.</title>
        <authorList>
            <person name="Chadwick G.L."/>
            <person name="Skennerton C.T."/>
            <person name="Laso-Perez R."/>
            <person name="Leu A.O."/>
            <person name="Speth D.R."/>
            <person name="Yu H."/>
            <person name="Morgan-Lang C."/>
            <person name="Hatzenpichler R."/>
            <person name="Goudeau D."/>
            <person name="Malmstrom R."/>
            <person name="Brazelton W.J."/>
            <person name="Woyke T."/>
            <person name="Hallam S.J."/>
            <person name="Tyson G.W."/>
            <person name="Wegener G."/>
            <person name="Boetius A."/>
            <person name="Orphan V."/>
        </authorList>
    </citation>
    <scope>NUCLEOTIDE SEQUENCE</scope>
</reference>
<sequence>MKAAVLSGIENLEITEVDRPACNSGEVLLKLEACAICKTDTKMFHSGHRDLKLPRILGHELAGTIIEVGKGDYKFDVGDRVQVAPGLPCGGCPLCISGVPNMCDNMSIIGFHHDGGFAEYMLVPANGVQNGCINTIPLSLSFEAAALAEPLACCINAQELSKIKLGDTVVIFGAGPLGHLHRQLAHISGASEVILIENSPERIAFAKKVAPDYLIDSTEVDPVEAVKEITDGADVVIPACSDPEVPAQGIEMLNKRGRIVFFSGLPHGYENIPIDHNQIHYKELQIFGAYGCTSEQNRKALKILAARKIAVDELITDHISLDELIKGFELVDSHKAMEVVVTSF</sequence>
<gene>
    <name evidence="4" type="primary">tdh</name>
    <name evidence="4" type="ORF">PKDJNKLE_00031</name>
</gene>
<feature type="domain" description="Alcohol dehydrogenase-like N-terminal" evidence="3">
    <location>
        <begin position="24"/>
        <end position="128"/>
    </location>
</feature>
<evidence type="ECO:0000259" key="3">
    <source>
        <dbReference type="Pfam" id="PF08240"/>
    </source>
</evidence>
<dbReference type="InterPro" id="IPR050129">
    <property type="entry name" value="Zn_alcohol_dh"/>
</dbReference>
<dbReference type="PANTHER" id="PTHR43401">
    <property type="entry name" value="L-THREONINE 3-DEHYDROGENASE"/>
    <property type="match status" value="1"/>
</dbReference>
<dbReference type="InterPro" id="IPR036291">
    <property type="entry name" value="NAD(P)-bd_dom_sf"/>
</dbReference>
<dbReference type="InterPro" id="IPR013154">
    <property type="entry name" value="ADH-like_N"/>
</dbReference>
<proteinExistence type="predicted"/>
<dbReference type="GO" id="GO:0043168">
    <property type="term" value="F:anion binding"/>
    <property type="evidence" value="ECO:0007669"/>
    <property type="project" value="UniProtKB-ARBA"/>
</dbReference>
<dbReference type="GO" id="GO:0044281">
    <property type="term" value="P:small molecule metabolic process"/>
    <property type="evidence" value="ECO:0007669"/>
    <property type="project" value="UniProtKB-ARBA"/>
</dbReference>
<dbReference type="EMBL" id="MT631691">
    <property type="protein sequence ID" value="QNO57545.1"/>
    <property type="molecule type" value="Genomic_DNA"/>
</dbReference>
<name>A0A7G9ZBB1_9EURY</name>
<evidence type="ECO:0000259" key="2">
    <source>
        <dbReference type="Pfam" id="PF00107"/>
    </source>
</evidence>
<feature type="domain" description="Alcohol dehydrogenase-like C-terminal" evidence="2">
    <location>
        <begin position="176"/>
        <end position="305"/>
    </location>
</feature>
<dbReference type="GO" id="GO:0051262">
    <property type="term" value="P:protein tetramerization"/>
    <property type="evidence" value="ECO:0007669"/>
    <property type="project" value="UniProtKB-ARBA"/>
</dbReference>
<dbReference type="SUPFAM" id="SSF50129">
    <property type="entry name" value="GroES-like"/>
    <property type="match status" value="1"/>
</dbReference>
<dbReference type="Gene3D" id="3.90.180.10">
    <property type="entry name" value="Medium-chain alcohol dehydrogenases, catalytic domain"/>
    <property type="match status" value="1"/>
</dbReference>
<evidence type="ECO:0000313" key="4">
    <source>
        <dbReference type="EMBL" id="QNO57545.1"/>
    </source>
</evidence>
<dbReference type="GO" id="GO:0030554">
    <property type="term" value="F:adenyl nucleotide binding"/>
    <property type="evidence" value="ECO:0007669"/>
    <property type="project" value="UniProtKB-ARBA"/>
</dbReference>